<comment type="similarity">
    <text evidence="12">Belongs to the peroxiredoxin family. BCP/PrxQ subfamily.</text>
</comment>
<dbReference type="PIRSF" id="PIRSF000239">
    <property type="entry name" value="AHPC"/>
    <property type="match status" value="1"/>
</dbReference>
<proteinExistence type="inferred from homology"/>
<evidence type="ECO:0000256" key="11">
    <source>
        <dbReference type="ARBA" id="ARBA00032824"/>
    </source>
</evidence>
<dbReference type="EC" id="1.11.1.24" evidence="3"/>
<dbReference type="CDD" id="cd03017">
    <property type="entry name" value="PRX_BCP"/>
    <property type="match status" value="1"/>
</dbReference>
<dbReference type="GO" id="GO:0009579">
    <property type="term" value="C:thylakoid"/>
    <property type="evidence" value="ECO:0007669"/>
    <property type="project" value="UniProtKB-SubCell"/>
</dbReference>
<keyword evidence="6" id="KW-0809">Transit peptide</keyword>
<evidence type="ECO:0000256" key="7">
    <source>
        <dbReference type="ARBA" id="ARBA00023002"/>
    </source>
</evidence>
<keyword evidence="7" id="KW-0560">Oxidoreductase</keyword>
<keyword evidence="8" id="KW-0793">Thylakoid</keyword>
<dbReference type="GO" id="GO:0045454">
    <property type="term" value="P:cell redox homeostasis"/>
    <property type="evidence" value="ECO:0007669"/>
    <property type="project" value="TreeGrafter"/>
</dbReference>
<evidence type="ECO:0000256" key="13">
    <source>
        <dbReference type="ARBA" id="ARBA00042639"/>
    </source>
</evidence>
<dbReference type="GO" id="GO:0005737">
    <property type="term" value="C:cytoplasm"/>
    <property type="evidence" value="ECO:0007669"/>
    <property type="project" value="TreeGrafter"/>
</dbReference>
<feature type="domain" description="Thioredoxin" evidence="17">
    <location>
        <begin position="3"/>
        <end position="152"/>
    </location>
</feature>
<dbReference type="RefSeq" id="WP_131915355.1">
    <property type="nucleotide sequence ID" value="NZ_SMLG01000002.1"/>
</dbReference>
<evidence type="ECO:0000256" key="16">
    <source>
        <dbReference type="PIRSR" id="PIRSR000239-1"/>
    </source>
</evidence>
<evidence type="ECO:0000256" key="1">
    <source>
        <dbReference type="ARBA" id="ARBA00003330"/>
    </source>
</evidence>
<comment type="subunit">
    <text evidence="2">Monomer.</text>
</comment>
<dbReference type="Gene3D" id="3.40.30.10">
    <property type="entry name" value="Glutaredoxin"/>
    <property type="match status" value="1"/>
</dbReference>
<evidence type="ECO:0000256" key="14">
    <source>
        <dbReference type="ARBA" id="ARBA00049091"/>
    </source>
</evidence>
<dbReference type="Pfam" id="PF00578">
    <property type="entry name" value="AhpC-TSA"/>
    <property type="match status" value="1"/>
</dbReference>
<evidence type="ECO:0000256" key="10">
    <source>
        <dbReference type="ARBA" id="ARBA00023284"/>
    </source>
</evidence>
<evidence type="ECO:0000256" key="6">
    <source>
        <dbReference type="ARBA" id="ARBA00022946"/>
    </source>
</evidence>
<dbReference type="InterPro" id="IPR036249">
    <property type="entry name" value="Thioredoxin-like_sf"/>
</dbReference>
<evidence type="ECO:0000256" key="3">
    <source>
        <dbReference type="ARBA" id="ARBA00013017"/>
    </source>
</evidence>
<accession>A0A4R5FBJ6</accession>
<dbReference type="AlphaFoldDB" id="A0A4R5FBJ6"/>
<feature type="active site" description="Cysteine sulfenic acid (-SOH) intermediate; for peroxidase activity" evidence="16">
    <location>
        <position position="46"/>
    </location>
</feature>
<evidence type="ECO:0000256" key="12">
    <source>
        <dbReference type="ARBA" id="ARBA00038489"/>
    </source>
</evidence>
<dbReference type="EMBL" id="SMLG01000002">
    <property type="protein sequence ID" value="TDE46006.1"/>
    <property type="molecule type" value="Genomic_DNA"/>
</dbReference>
<keyword evidence="19" id="KW-1185">Reference proteome</keyword>
<dbReference type="OrthoDB" id="9812811at2"/>
<dbReference type="InterPro" id="IPR050924">
    <property type="entry name" value="Peroxiredoxin_BCP/PrxQ"/>
</dbReference>
<dbReference type="PANTHER" id="PTHR42801">
    <property type="entry name" value="THIOREDOXIN-DEPENDENT PEROXIDE REDUCTASE"/>
    <property type="match status" value="1"/>
</dbReference>
<evidence type="ECO:0000256" key="15">
    <source>
        <dbReference type="ARBA" id="ARBA00060385"/>
    </source>
</evidence>
<name>A0A4R5FBJ6_9FLAO</name>
<dbReference type="PANTHER" id="PTHR42801:SF4">
    <property type="entry name" value="AHPC_TSA FAMILY PROTEIN"/>
    <property type="match status" value="1"/>
</dbReference>
<sequence length="152" mass="16764">MGLKVGDTIPNFKAKDANGNDFDSQNMVGHKPLVIYFYPKDNTPGCTAEACSFRDQYEDFTALDAEVIGISSDSVSSHQQFSKQFKLPFILLSDNDKKIRNLFGVPSGLFGLLPGRVTYVTDKNGVIQMIFDSMLATKHIPKALIAIKKLVS</sequence>
<reference evidence="18 19" key="1">
    <citation type="submission" date="2019-03" db="EMBL/GenBank/DDBJ databases">
        <title>Novel species of Flavobacterium.</title>
        <authorList>
            <person name="Liu Q."/>
            <person name="Xin Y.-H."/>
        </authorList>
    </citation>
    <scope>NUCLEOTIDE SEQUENCE [LARGE SCALE GENOMIC DNA]</scope>
    <source>
        <strain evidence="18 19">LB3P52</strain>
    </source>
</reference>
<dbReference type="GO" id="GO:0008379">
    <property type="term" value="F:thioredoxin peroxidase activity"/>
    <property type="evidence" value="ECO:0007669"/>
    <property type="project" value="TreeGrafter"/>
</dbReference>
<keyword evidence="5" id="KW-0049">Antioxidant</keyword>
<evidence type="ECO:0000256" key="2">
    <source>
        <dbReference type="ARBA" id="ARBA00011245"/>
    </source>
</evidence>
<comment type="subcellular location">
    <subcellularLocation>
        <location evidence="15">Thylakoid</location>
    </subcellularLocation>
</comment>
<dbReference type="Proteomes" id="UP000294814">
    <property type="component" value="Unassembled WGS sequence"/>
</dbReference>
<evidence type="ECO:0000259" key="17">
    <source>
        <dbReference type="PROSITE" id="PS51352"/>
    </source>
</evidence>
<keyword evidence="10" id="KW-0676">Redox-active center</keyword>
<dbReference type="InterPro" id="IPR013766">
    <property type="entry name" value="Thioredoxin_domain"/>
</dbReference>
<protein>
    <recommendedName>
        <fullName evidence="3">thioredoxin-dependent peroxiredoxin</fullName>
        <ecNumber evidence="3">1.11.1.24</ecNumber>
    </recommendedName>
    <alternativeName>
        <fullName evidence="11">Thioredoxin peroxidase</fullName>
    </alternativeName>
    <alternativeName>
        <fullName evidence="13">Thioredoxin-dependent peroxiredoxin Bcp</fullName>
    </alternativeName>
</protein>
<keyword evidence="9" id="KW-1015">Disulfide bond</keyword>
<dbReference type="InterPro" id="IPR024706">
    <property type="entry name" value="Peroxiredoxin_AhpC-typ"/>
</dbReference>
<evidence type="ECO:0000256" key="9">
    <source>
        <dbReference type="ARBA" id="ARBA00023157"/>
    </source>
</evidence>
<evidence type="ECO:0000256" key="5">
    <source>
        <dbReference type="ARBA" id="ARBA00022862"/>
    </source>
</evidence>
<comment type="function">
    <text evidence="1">Thiol-specific peroxidase that catalyzes the reduction of hydrogen peroxide and organic hydroperoxides to water and alcohols, respectively. Plays a role in cell protection against oxidative stress by detoxifying peroxides and as sensor of hydrogen peroxide-mediated signaling events.</text>
</comment>
<evidence type="ECO:0000313" key="18">
    <source>
        <dbReference type="EMBL" id="TDE46006.1"/>
    </source>
</evidence>
<dbReference type="FunFam" id="3.40.30.10:FF:000122">
    <property type="entry name" value="Peroxiredoxin Q chloroplastic"/>
    <property type="match status" value="1"/>
</dbReference>
<evidence type="ECO:0000256" key="4">
    <source>
        <dbReference type="ARBA" id="ARBA00022559"/>
    </source>
</evidence>
<dbReference type="PROSITE" id="PS51352">
    <property type="entry name" value="THIOREDOXIN_2"/>
    <property type="match status" value="1"/>
</dbReference>
<organism evidence="18 19">
    <name type="scientific">Flavobacterium rhamnosiphilum</name>
    <dbReference type="NCBI Taxonomy" id="2541724"/>
    <lineage>
        <taxon>Bacteria</taxon>
        <taxon>Pseudomonadati</taxon>
        <taxon>Bacteroidota</taxon>
        <taxon>Flavobacteriia</taxon>
        <taxon>Flavobacteriales</taxon>
        <taxon>Flavobacteriaceae</taxon>
        <taxon>Flavobacterium</taxon>
    </lineage>
</organism>
<evidence type="ECO:0000256" key="8">
    <source>
        <dbReference type="ARBA" id="ARBA00023078"/>
    </source>
</evidence>
<dbReference type="SUPFAM" id="SSF52833">
    <property type="entry name" value="Thioredoxin-like"/>
    <property type="match status" value="1"/>
</dbReference>
<gene>
    <name evidence="18" type="ORF">E0I26_04785</name>
</gene>
<comment type="catalytic activity">
    <reaction evidence="14">
        <text>a hydroperoxide + [thioredoxin]-dithiol = an alcohol + [thioredoxin]-disulfide + H2O</text>
        <dbReference type="Rhea" id="RHEA:62620"/>
        <dbReference type="Rhea" id="RHEA-COMP:10698"/>
        <dbReference type="Rhea" id="RHEA-COMP:10700"/>
        <dbReference type="ChEBI" id="CHEBI:15377"/>
        <dbReference type="ChEBI" id="CHEBI:29950"/>
        <dbReference type="ChEBI" id="CHEBI:30879"/>
        <dbReference type="ChEBI" id="CHEBI:35924"/>
        <dbReference type="ChEBI" id="CHEBI:50058"/>
        <dbReference type="EC" id="1.11.1.24"/>
    </reaction>
</comment>
<keyword evidence="4" id="KW-0575">Peroxidase</keyword>
<dbReference type="GO" id="GO:0034599">
    <property type="term" value="P:cellular response to oxidative stress"/>
    <property type="evidence" value="ECO:0007669"/>
    <property type="project" value="TreeGrafter"/>
</dbReference>
<comment type="caution">
    <text evidence="18">The sequence shown here is derived from an EMBL/GenBank/DDBJ whole genome shotgun (WGS) entry which is preliminary data.</text>
</comment>
<evidence type="ECO:0000313" key="19">
    <source>
        <dbReference type="Proteomes" id="UP000294814"/>
    </source>
</evidence>
<dbReference type="InterPro" id="IPR000866">
    <property type="entry name" value="AhpC/TSA"/>
</dbReference>